<evidence type="ECO:0000256" key="4">
    <source>
        <dbReference type="SAM" id="MobiDB-lite"/>
    </source>
</evidence>
<feature type="chain" id="PRO_5007655118" evidence="5">
    <location>
        <begin position="37"/>
        <end position="693"/>
    </location>
</feature>
<dbReference type="RefSeq" id="XP_003882714.1">
    <property type="nucleotide sequence ID" value="XM_003882665.1"/>
</dbReference>
<dbReference type="GeneID" id="13445006"/>
<evidence type="ECO:0000256" key="2">
    <source>
        <dbReference type="ARBA" id="ARBA00022840"/>
    </source>
</evidence>
<sequence length="693" mass="76191">MPVNSRLSSALLPRRRCPSAPRAVLVFLSLAFVSVALSPCVLLCASSPAPGTPTTPAGGAGRGVGKEIPTEPSASNSDALSPDREYGFADDATAQVDGETQMGLKDAQPIPLEKRMHVARFLLEGSEAYDEAFSSSDEELYTQPFSRAPSAFSRMTATPPARFPVDRTDAGAAGVSTDSSDDFEHFEPVLAPLPLLSSRHQRLGSAHTSPRDAQQKGEEPSPLSPANGAARSASNLASGASPPDQTAVHAAGKTRGQGAEEKDAGQAPRQLAGMDRPGRRAPRLGARQIVSGVVPLALPDARFRKPSDTLKSLVTPQDPGEWTGEKEEFERSYAFHTPIEIRSTRTHETLTIRFEDVLGAGGHGIVLQARDVNTGQGMALKVFRIRGDQRRDDHKDEAILRRRVQSELAIWEYVPQGIDPRQWSEMSHLVIPFDVVEPVVPCPTPPMDQTRYAQHWIMMDLFAGDLARMTKIMSAEPSVKLEVTEQMFVANMRLHDMGLVHSDIKLPNYFVSGDGRIFLGDHSLANPSGENVPCMWGTLRYLPPENMKCMSDGRRRIMTTERKDVWALGVVLYKLWCSQQYPYEMGELWSKDLFVRTARAHIDELDLSLCDGQATVSILGLLRVMLTPNASRRPTLREIYKFHPIFTQRRSAVLQKRTLLSMLKELEYANANNPPVGAGPQQAQSDTESTENQ</sequence>
<gene>
    <name evidence="8" type="ORF">BN1204_024700</name>
    <name evidence="7" type="ORF">NCLIV_024700</name>
</gene>
<dbReference type="InterPro" id="IPR017441">
    <property type="entry name" value="Protein_kinase_ATP_BS"/>
</dbReference>
<feature type="signal peptide" evidence="5">
    <location>
        <begin position="1"/>
        <end position="36"/>
    </location>
</feature>
<dbReference type="AlphaFoldDB" id="F0VG38"/>
<reference evidence="7" key="2">
    <citation type="submission" date="2011-03" db="EMBL/GenBank/DDBJ databases">
        <title>Comparative genomics and transcriptomics of Neospora caninum and Toxoplasma gondii.</title>
        <authorList>
            <person name="Reid A.J."/>
            <person name="Sohal A."/>
            <person name="Harris D."/>
            <person name="Quail M."/>
            <person name="Sanders M."/>
            <person name="Berriman M."/>
            <person name="Wastling J.M."/>
            <person name="Pain A."/>
        </authorList>
    </citation>
    <scope>NUCLEOTIDE SEQUENCE</scope>
    <source>
        <strain evidence="7">Liverpool</strain>
    </source>
</reference>
<dbReference type="Pfam" id="PF00069">
    <property type="entry name" value="Pkinase"/>
    <property type="match status" value="1"/>
</dbReference>
<dbReference type="eggNOG" id="KOG0575">
    <property type="taxonomic scope" value="Eukaryota"/>
</dbReference>
<organism evidence="7 9">
    <name type="scientific">Neospora caninum (strain Liverpool)</name>
    <dbReference type="NCBI Taxonomy" id="572307"/>
    <lineage>
        <taxon>Eukaryota</taxon>
        <taxon>Sar</taxon>
        <taxon>Alveolata</taxon>
        <taxon>Apicomplexa</taxon>
        <taxon>Conoidasida</taxon>
        <taxon>Coccidia</taxon>
        <taxon>Eucoccidiorida</taxon>
        <taxon>Eimeriorina</taxon>
        <taxon>Sarcocystidae</taxon>
        <taxon>Neospora</taxon>
    </lineage>
</organism>
<feature type="region of interest" description="Disordered" evidence="4">
    <location>
        <begin position="48"/>
        <end position="85"/>
    </location>
</feature>
<dbReference type="InterPro" id="IPR008271">
    <property type="entry name" value="Ser/Thr_kinase_AS"/>
</dbReference>
<feature type="compositionally biased region" description="Basic and acidic residues" evidence="4">
    <location>
        <begin position="209"/>
        <end position="219"/>
    </location>
</feature>
<dbReference type="InParanoid" id="F0VG38"/>
<dbReference type="GO" id="GO:0004674">
    <property type="term" value="F:protein serine/threonine kinase activity"/>
    <property type="evidence" value="ECO:0007669"/>
    <property type="project" value="TreeGrafter"/>
</dbReference>
<dbReference type="InterPro" id="IPR011009">
    <property type="entry name" value="Kinase-like_dom_sf"/>
</dbReference>
<dbReference type="EMBL" id="FR823389">
    <property type="protein sequence ID" value="CBZ52682.1"/>
    <property type="molecule type" value="Genomic_DNA"/>
</dbReference>
<evidence type="ECO:0000256" key="3">
    <source>
        <dbReference type="PROSITE-ProRule" id="PRU10141"/>
    </source>
</evidence>
<dbReference type="SMART" id="SM00220">
    <property type="entry name" value="S_TKc"/>
    <property type="match status" value="1"/>
</dbReference>
<feature type="domain" description="Protein kinase" evidence="6">
    <location>
        <begin position="352"/>
        <end position="646"/>
    </location>
</feature>
<keyword evidence="8" id="KW-0418">Kinase</keyword>
<feature type="region of interest" description="Disordered" evidence="4">
    <location>
        <begin position="671"/>
        <end position="693"/>
    </location>
</feature>
<evidence type="ECO:0000256" key="1">
    <source>
        <dbReference type="ARBA" id="ARBA00022741"/>
    </source>
</evidence>
<dbReference type="OrthoDB" id="331392at2759"/>
<keyword evidence="1 3" id="KW-0547">Nucleotide-binding</keyword>
<evidence type="ECO:0000259" key="6">
    <source>
        <dbReference type="PROSITE" id="PS50011"/>
    </source>
</evidence>
<feature type="binding site" evidence="3">
    <location>
        <position position="381"/>
    </location>
    <ligand>
        <name>ATP</name>
        <dbReference type="ChEBI" id="CHEBI:30616"/>
    </ligand>
</feature>
<dbReference type="SUPFAM" id="SSF56112">
    <property type="entry name" value="Protein kinase-like (PK-like)"/>
    <property type="match status" value="1"/>
</dbReference>
<dbReference type="PROSITE" id="PS00107">
    <property type="entry name" value="PROTEIN_KINASE_ATP"/>
    <property type="match status" value="1"/>
</dbReference>
<dbReference type="GO" id="GO:0005634">
    <property type="term" value="C:nucleus"/>
    <property type="evidence" value="ECO:0007669"/>
    <property type="project" value="TreeGrafter"/>
</dbReference>
<dbReference type="PROSITE" id="PS50011">
    <property type="entry name" value="PROTEIN_KINASE_DOM"/>
    <property type="match status" value="1"/>
</dbReference>
<protein>
    <submittedName>
        <fullName evidence="8">Rhoptry kinase family protein ROP21, putative</fullName>
    </submittedName>
</protein>
<dbReference type="PROSITE" id="PS00108">
    <property type="entry name" value="PROTEIN_KINASE_ST"/>
    <property type="match status" value="1"/>
</dbReference>
<evidence type="ECO:0000256" key="5">
    <source>
        <dbReference type="SAM" id="SignalP"/>
    </source>
</evidence>
<dbReference type="Proteomes" id="UP000007494">
    <property type="component" value="Chromosome VIIb"/>
</dbReference>
<dbReference type="GO" id="GO:0044773">
    <property type="term" value="P:mitotic DNA damage checkpoint signaling"/>
    <property type="evidence" value="ECO:0007669"/>
    <property type="project" value="TreeGrafter"/>
</dbReference>
<evidence type="ECO:0000313" key="8">
    <source>
        <dbReference type="EMBL" id="CEL66659.1"/>
    </source>
</evidence>
<keyword evidence="5" id="KW-0732">Signal</keyword>
<reference evidence="9" key="3">
    <citation type="journal article" date="2012" name="PLoS Pathog.">
        <title>Comparative genomics of the apicomplexan parasites Toxoplasma gondii and Neospora caninum: Coccidia differing in host range and transmission strategy.</title>
        <authorList>
            <person name="Reid A.J."/>
            <person name="Vermont S.J."/>
            <person name="Cotton J.A."/>
            <person name="Harris D."/>
            <person name="Hill-Cawthorne G.A."/>
            <person name="Konen-Waisman S."/>
            <person name="Latham S.M."/>
            <person name="Mourier T."/>
            <person name="Norton R."/>
            <person name="Quail M.A."/>
            <person name="Sanders M."/>
            <person name="Shanmugam D."/>
            <person name="Sohal A."/>
            <person name="Wasmuth J.D."/>
            <person name="Brunk B."/>
            <person name="Grigg M.E."/>
            <person name="Howard J.C."/>
            <person name="Parkinson J."/>
            <person name="Roos D.S."/>
            <person name="Trees A.J."/>
            <person name="Berriman M."/>
            <person name="Pain A."/>
            <person name="Wastling J.M."/>
        </authorList>
    </citation>
    <scope>NUCLEOTIDE SEQUENCE [LARGE SCALE GENOMIC DNA]</scope>
    <source>
        <strain evidence="9">Liverpool</strain>
    </source>
</reference>
<dbReference type="PANTHER" id="PTHR44167">
    <property type="entry name" value="OVARIAN-SPECIFIC SERINE/THREONINE-PROTEIN KINASE LOK-RELATED"/>
    <property type="match status" value="1"/>
</dbReference>
<name>F0VG38_NEOCL</name>
<dbReference type="Gene3D" id="1.10.510.10">
    <property type="entry name" value="Transferase(Phosphotransferase) domain 1"/>
    <property type="match status" value="1"/>
</dbReference>
<dbReference type="Gene3D" id="3.30.200.20">
    <property type="entry name" value="Phosphorylase Kinase, domain 1"/>
    <property type="match status" value="1"/>
</dbReference>
<dbReference type="OMA" id="ELAIWEY"/>
<feature type="compositionally biased region" description="Low complexity" evidence="4">
    <location>
        <begin position="48"/>
        <end position="57"/>
    </location>
</feature>
<evidence type="ECO:0000313" key="9">
    <source>
        <dbReference type="Proteomes" id="UP000007494"/>
    </source>
</evidence>
<keyword evidence="8" id="KW-0808">Transferase</keyword>
<dbReference type="GO" id="GO:0005524">
    <property type="term" value="F:ATP binding"/>
    <property type="evidence" value="ECO:0007669"/>
    <property type="project" value="UniProtKB-UniRule"/>
</dbReference>
<reference evidence="7" key="1">
    <citation type="submission" date="2011-02" db="EMBL/GenBank/DDBJ databases">
        <authorList>
            <person name="Aslett M."/>
        </authorList>
    </citation>
    <scope>NUCLEOTIDE SEQUENCE</scope>
    <source>
        <strain evidence="7">Liverpool</strain>
    </source>
</reference>
<dbReference type="CDD" id="cd00180">
    <property type="entry name" value="PKc"/>
    <property type="match status" value="1"/>
</dbReference>
<keyword evidence="2 3" id="KW-0067">ATP-binding</keyword>
<dbReference type="InterPro" id="IPR000719">
    <property type="entry name" value="Prot_kinase_dom"/>
</dbReference>
<dbReference type="PANTHER" id="PTHR44167:SF18">
    <property type="entry name" value="PROTEIN KINASE DOMAIN-CONTAINING PROTEIN"/>
    <property type="match status" value="1"/>
</dbReference>
<feature type="region of interest" description="Disordered" evidence="4">
    <location>
        <begin position="200"/>
        <end position="284"/>
    </location>
</feature>
<accession>F0VG38</accession>
<dbReference type="EMBL" id="LN714482">
    <property type="protein sequence ID" value="CEL66659.1"/>
    <property type="molecule type" value="Genomic_DNA"/>
</dbReference>
<feature type="compositionally biased region" description="Polar residues" evidence="4">
    <location>
        <begin position="681"/>
        <end position="693"/>
    </location>
</feature>
<reference evidence="8" key="4">
    <citation type="journal article" date="2015" name="PLoS ONE">
        <title>Comprehensive Evaluation of Toxoplasma gondii VEG and Neospora caninum LIV Genomes with Tachyzoite Stage Transcriptome and Proteome Defines Novel Transcript Features.</title>
        <authorList>
            <person name="Ramaprasad A."/>
            <person name="Mourier T."/>
            <person name="Naeem R."/>
            <person name="Malas T.B."/>
            <person name="Moussa E."/>
            <person name="Panigrahi A."/>
            <person name="Vermont S.J."/>
            <person name="Otto T.D."/>
            <person name="Wastling J."/>
            <person name="Pain A."/>
        </authorList>
    </citation>
    <scope>NUCLEOTIDE SEQUENCE</scope>
    <source>
        <strain evidence="8">Liverpool</strain>
    </source>
</reference>
<evidence type="ECO:0000313" key="7">
    <source>
        <dbReference type="EMBL" id="CBZ52682.1"/>
    </source>
</evidence>
<keyword evidence="9" id="KW-1185">Reference proteome</keyword>
<feature type="region of interest" description="Disordered" evidence="4">
    <location>
        <begin position="151"/>
        <end position="183"/>
    </location>
</feature>
<proteinExistence type="predicted"/>
<dbReference type="VEuPathDB" id="ToxoDB:NCLIV_024700"/>
<dbReference type="GO" id="GO:0005737">
    <property type="term" value="C:cytoplasm"/>
    <property type="evidence" value="ECO:0007669"/>
    <property type="project" value="TreeGrafter"/>
</dbReference>